<reference evidence="8" key="1">
    <citation type="submission" date="2022-04" db="EMBL/GenBank/DDBJ databases">
        <title>Carnegiea gigantea Genome sequencing and assembly v2.</title>
        <authorList>
            <person name="Copetti D."/>
            <person name="Sanderson M.J."/>
            <person name="Burquez A."/>
            <person name="Wojciechowski M.F."/>
        </authorList>
    </citation>
    <scope>NUCLEOTIDE SEQUENCE</scope>
    <source>
        <strain evidence="8">SGP5-SGP5p</strain>
        <tissue evidence="8">Aerial part</tissue>
    </source>
</reference>
<dbReference type="HAMAP" id="MF_00009">
    <property type="entry name" value="Endoribonucl_YbeY"/>
    <property type="match status" value="1"/>
</dbReference>
<dbReference type="GO" id="GO:0004222">
    <property type="term" value="F:metalloendopeptidase activity"/>
    <property type="evidence" value="ECO:0007669"/>
    <property type="project" value="InterPro"/>
</dbReference>
<evidence type="ECO:0000256" key="7">
    <source>
        <dbReference type="ARBA" id="ARBA00022833"/>
    </source>
</evidence>
<keyword evidence="6" id="KW-0378">Hydrolase</keyword>
<evidence type="ECO:0000256" key="4">
    <source>
        <dbReference type="ARBA" id="ARBA00022723"/>
    </source>
</evidence>
<dbReference type="InterPro" id="IPR023091">
    <property type="entry name" value="MetalPrtase_cat_dom_sf_prd"/>
</dbReference>
<dbReference type="InterPro" id="IPR002036">
    <property type="entry name" value="YbeY"/>
</dbReference>
<proteinExistence type="inferred from homology"/>
<keyword evidence="7" id="KW-0862">Zinc</keyword>
<comment type="cofactor">
    <cofactor evidence="1">
        <name>Zn(2+)</name>
        <dbReference type="ChEBI" id="CHEBI:29105"/>
    </cofactor>
</comment>
<dbReference type="GO" id="GO:0006364">
    <property type="term" value="P:rRNA processing"/>
    <property type="evidence" value="ECO:0007669"/>
    <property type="project" value="InterPro"/>
</dbReference>
<comment type="caution">
    <text evidence="8">The sequence shown here is derived from an EMBL/GenBank/DDBJ whole genome shotgun (WGS) entry which is preliminary data.</text>
</comment>
<keyword evidence="5" id="KW-0255">Endonuclease</keyword>
<protein>
    <submittedName>
        <fullName evidence="8">Uncharacterized protein</fullName>
    </submittedName>
</protein>
<comment type="similarity">
    <text evidence="2">Belongs to the endoribonuclease YbeY family.</text>
</comment>
<organism evidence="8 9">
    <name type="scientific">Carnegiea gigantea</name>
    <dbReference type="NCBI Taxonomy" id="171969"/>
    <lineage>
        <taxon>Eukaryota</taxon>
        <taxon>Viridiplantae</taxon>
        <taxon>Streptophyta</taxon>
        <taxon>Embryophyta</taxon>
        <taxon>Tracheophyta</taxon>
        <taxon>Spermatophyta</taxon>
        <taxon>Magnoliopsida</taxon>
        <taxon>eudicotyledons</taxon>
        <taxon>Gunneridae</taxon>
        <taxon>Pentapetalae</taxon>
        <taxon>Caryophyllales</taxon>
        <taxon>Cactineae</taxon>
        <taxon>Cactaceae</taxon>
        <taxon>Cactoideae</taxon>
        <taxon>Echinocereeae</taxon>
        <taxon>Carnegiea</taxon>
    </lineage>
</organism>
<dbReference type="OrthoDB" id="27226at2759"/>
<dbReference type="Pfam" id="PF02130">
    <property type="entry name" value="YbeY"/>
    <property type="match status" value="1"/>
</dbReference>
<dbReference type="InterPro" id="IPR036412">
    <property type="entry name" value="HAD-like_sf"/>
</dbReference>
<dbReference type="GO" id="GO:0046872">
    <property type="term" value="F:metal ion binding"/>
    <property type="evidence" value="ECO:0007669"/>
    <property type="project" value="UniProtKB-KW"/>
</dbReference>
<dbReference type="AlphaFoldDB" id="A0A9Q1QMT3"/>
<dbReference type="Proteomes" id="UP001153076">
    <property type="component" value="Unassembled WGS sequence"/>
</dbReference>
<accession>A0A9Q1QMT3</accession>
<evidence type="ECO:0000313" key="8">
    <source>
        <dbReference type="EMBL" id="KAJ8445845.1"/>
    </source>
</evidence>
<dbReference type="SUPFAM" id="SSF55486">
    <property type="entry name" value="Metalloproteases ('zincins'), catalytic domain"/>
    <property type="match status" value="1"/>
</dbReference>
<keyword evidence="3" id="KW-0540">Nuclease</keyword>
<dbReference type="Gene3D" id="3.40.390.30">
    <property type="entry name" value="Metalloproteases ('zincins'), catalytic domain"/>
    <property type="match status" value="1"/>
</dbReference>
<dbReference type="Pfam" id="PF08282">
    <property type="entry name" value="Hydrolase_3"/>
    <property type="match status" value="1"/>
</dbReference>
<evidence type="ECO:0000256" key="6">
    <source>
        <dbReference type="ARBA" id="ARBA00022801"/>
    </source>
</evidence>
<keyword evidence="9" id="KW-1185">Reference proteome</keyword>
<gene>
    <name evidence="8" type="ORF">Cgig2_027926</name>
</gene>
<evidence type="ECO:0000313" key="9">
    <source>
        <dbReference type="Proteomes" id="UP001153076"/>
    </source>
</evidence>
<evidence type="ECO:0000256" key="2">
    <source>
        <dbReference type="ARBA" id="ARBA00010875"/>
    </source>
</evidence>
<dbReference type="Gene3D" id="3.40.50.1000">
    <property type="entry name" value="HAD superfamily/HAD-like"/>
    <property type="match status" value="1"/>
</dbReference>
<dbReference type="PANTHER" id="PTHR46986">
    <property type="entry name" value="ENDORIBONUCLEASE YBEY, CHLOROPLASTIC"/>
    <property type="match status" value="1"/>
</dbReference>
<dbReference type="InterPro" id="IPR023214">
    <property type="entry name" value="HAD_sf"/>
</dbReference>
<evidence type="ECO:0000256" key="3">
    <source>
        <dbReference type="ARBA" id="ARBA00022722"/>
    </source>
</evidence>
<dbReference type="PROSITE" id="PS01306">
    <property type="entry name" value="UPF0054"/>
    <property type="match status" value="1"/>
</dbReference>
<dbReference type="PANTHER" id="PTHR46986:SF1">
    <property type="entry name" value="ENDORIBONUCLEASE YBEY, CHLOROPLASTIC"/>
    <property type="match status" value="1"/>
</dbReference>
<dbReference type="NCBIfam" id="TIGR00043">
    <property type="entry name" value="rRNA maturation RNase YbeY"/>
    <property type="match status" value="1"/>
</dbReference>
<evidence type="ECO:0000256" key="1">
    <source>
        <dbReference type="ARBA" id="ARBA00001947"/>
    </source>
</evidence>
<dbReference type="GO" id="GO:0004519">
    <property type="term" value="F:endonuclease activity"/>
    <property type="evidence" value="ECO:0007669"/>
    <property type="project" value="UniProtKB-KW"/>
</dbReference>
<dbReference type="SUPFAM" id="SSF56784">
    <property type="entry name" value="HAD-like"/>
    <property type="match status" value="1"/>
</dbReference>
<keyword evidence="4" id="KW-0479">Metal-binding</keyword>
<name>A0A9Q1QMT3_9CARY</name>
<sequence length="504" mass="55552">MANPISISLHQSYPTLYPLVSRSSSPLSLRARAAPHSTTPALSKASSFPPLSAAATHFGDIHIRKNFSVFGLRATVEIRGGNVEEGRVLGGSRTRVTCVGSGGGEKWYRKGRKKALTSGRRKELEISVESIAEMLRLNAPIAVKLAFEGLKGSGYKTRDNTMKGVRGFETIELSVLLCNDEFIRKLNKEWRGEDYDTDVLYMSQHIPGIKLPILMLGDIVISVETAARQAEERGHEVLDEILILLVHGLLHLLGFDHETSEEAEAEMEKAEELLLKNLGWKEKGLIRSAYDAKIIGVFTLKILMTGREKAASSLDRSSNISFATWMVRFNLYLSNWTGLIFCILCPNVGTLLNSKSQVSSANANALREAMSRGIQVVIATGKTRMGAMNILKAVDLVGRDGVLSESSPGVFIQGLLVYGRSGQEIFRRNLDPDFCSEVFLYSLKHQIPLVAFCGDRCLTLFDHPLVEELHSVYYEPKAEIMPTVERLLAAADIQGLFSSPPSLI</sequence>
<dbReference type="InterPro" id="IPR020549">
    <property type="entry name" value="YbeY_CS"/>
</dbReference>
<evidence type="ECO:0000256" key="5">
    <source>
        <dbReference type="ARBA" id="ARBA00022759"/>
    </source>
</evidence>
<dbReference type="EMBL" id="JAKOGI010000070">
    <property type="protein sequence ID" value="KAJ8445845.1"/>
    <property type="molecule type" value="Genomic_DNA"/>
</dbReference>